<reference evidence="2" key="2">
    <citation type="submission" date="2023-05" db="EMBL/GenBank/DDBJ databases">
        <authorList>
            <person name="Fouks B."/>
        </authorList>
    </citation>
    <scope>NUCLEOTIDE SEQUENCE</scope>
    <source>
        <strain evidence="2">Stay&amp;Tobe</strain>
        <tissue evidence="2">Testes</tissue>
    </source>
</reference>
<evidence type="ECO:0000256" key="1">
    <source>
        <dbReference type="SAM" id="MobiDB-lite"/>
    </source>
</evidence>
<dbReference type="EMBL" id="JASPKZ010007994">
    <property type="protein sequence ID" value="KAJ9581195.1"/>
    <property type="molecule type" value="Genomic_DNA"/>
</dbReference>
<sequence>IYCGPSAGVGRSRGQIAPPARPMGWPGTSVNQCVLGQCGTMFIPDTLRSCMVEPDVSTYLQAPSSGQFTPKNILTVLCKSEGRGLESRNNEAA</sequence>
<evidence type="ECO:0000313" key="3">
    <source>
        <dbReference type="Proteomes" id="UP001233999"/>
    </source>
</evidence>
<comment type="caution">
    <text evidence="2">The sequence shown here is derived from an EMBL/GenBank/DDBJ whole genome shotgun (WGS) entry which is preliminary data.</text>
</comment>
<dbReference type="AlphaFoldDB" id="A0AAD7ZI94"/>
<reference evidence="2" key="1">
    <citation type="journal article" date="2023" name="IScience">
        <title>Live-bearing cockroach genome reveals convergent evolutionary mechanisms linked to viviparity in insects and beyond.</title>
        <authorList>
            <person name="Fouks B."/>
            <person name="Harrison M.C."/>
            <person name="Mikhailova A.A."/>
            <person name="Marchal E."/>
            <person name="English S."/>
            <person name="Carruthers M."/>
            <person name="Jennings E.C."/>
            <person name="Chiamaka E.L."/>
            <person name="Frigard R.A."/>
            <person name="Pippel M."/>
            <person name="Attardo G.M."/>
            <person name="Benoit J.B."/>
            <person name="Bornberg-Bauer E."/>
            <person name="Tobe S.S."/>
        </authorList>
    </citation>
    <scope>NUCLEOTIDE SEQUENCE</scope>
    <source>
        <strain evidence="2">Stay&amp;Tobe</strain>
    </source>
</reference>
<keyword evidence="3" id="KW-1185">Reference proteome</keyword>
<proteinExistence type="predicted"/>
<feature type="region of interest" description="Disordered" evidence="1">
    <location>
        <begin position="1"/>
        <end position="23"/>
    </location>
</feature>
<evidence type="ECO:0000313" key="2">
    <source>
        <dbReference type="EMBL" id="KAJ9581195.1"/>
    </source>
</evidence>
<gene>
    <name evidence="2" type="ORF">L9F63_023634</name>
</gene>
<feature type="non-terminal residue" evidence="2">
    <location>
        <position position="93"/>
    </location>
</feature>
<dbReference type="Proteomes" id="UP001233999">
    <property type="component" value="Unassembled WGS sequence"/>
</dbReference>
<protein>
    <submittedName>
        <fullName evidence="2">Uncharacterized protein</fullName>
    </submittedName>
</protein>
<organism evidence="2 3">
    <name type="scientific">Diploptera punctata</name>
    <name type="common">Pacific beetle cockroach</name>
    <dbReference type="NCBI Taxonomy" id="6984"/>
    <lineage>
        <taxon>Eukaryota</taxon>
        <taxon>Metazoa</taxon>
        <taxon>Ecdysozoa</taxon>
        <taxon>Arthropoda</taxon>
        <taxon>Hexapoda</taxon>
        <taxon>Insecta</taxon>
        <taxon>Pterygota</taxon>
        <taxon>Neoptera</taxon>
        <taxon>Polyneoptera</taxon>
        <taxon>Dictyoptera</taxon>
        <taxon>Blattodea</taxon>
        <taxon>Blaberoidea</taxon>
        <taxon>Blaberidae</taxon>
        <taxon>Diplopterinae</taxon>
        <taxon>Diploptera</taxon>
    </lineage>
</organism>
<accession>A0AAD7ZI94</accession>
<feature type="non-terminal residue" evidence="2">
    <location>
        <position position="1"/>
    </location>
</feature>
<name>A0AAD7ZI94_DIPPU</name>